<evidence type="ECO:0000259" key="2">
    <source>
        <dbReference type="Pfam" id="PF03779"/>
    </source>
</evidence>
<organism evidence="3 4">
    <name type="scientific">Pseudonocardia xishanensis</name>
    <dbReference type="NCBI Taxonomy" id="630995"/>
    <lineage>
        <taxon>Bacteria</taxon>
        <taxon>Bacillati</taxon>
        <taxon>Actinomycetota</taxon>
        <taxon>Actinomycetes</taxon>
        <taxon>Pseudonocardiales</taxon>
        <taxon>Pseudonocardiaceae</taxon>
        <taxon>Pseudonocardia</taxon>
    </lineage>
</organism>
<gene>
    <name evidence="3" type="ORF">GCM10023175_71180</name>
</gene>
<evidence type="ECO:0000313" key="3">
    <source>
        <dbReference type="EMBL" id="GAA4560682.1"/>
    </source>
</evidence>
<feature type="transmembrane region" description="Helical" evidence="1">
    <location>
        <begin position="66"/>
        <end position="84"/>
    </location>
</feature>
<name>A0ABP8S619_9PSEU</name>
<dbReference type="InterPro" id="IPR005530">
    <property type="entry name" value="SPW"/>
</dbReference>
<protein>
    <submittedName>
        <fullName evidence="3">SPW repeat protein</fullName>
    </submittedName>
</protein>
<reference evidence="4" key="1">
    <citation type="journal article" date="2019" name="Int. J. Syst. Evol. Microbiol.">
        <title>The Global Catalogue of Microorganisms (GCM) 10K type strain sequencing project: providing services to taxonomists for standard genome sequencing and annotation.</title>
        <authorList>
            <consortium name="The Broad Institute Genomics Platform"/>
            <consortium name="The Broad Institute Genome Sequencing Center for Infectious Disease"/>
            <person name="Wu L."/>
            <person name="Ma J."/>
        </authorList>
    </citation>
    <scope>NUCLEOTIDE SEQUENCE [LARGE SCALE GENOMIC DNA]</scope>
    <source>
        <strain evidence="4">JCM 17906</strain>
    </source>
</reference>
<sequence>MIAMTAKVWTRWQDWVALVIGVLVALSPIVVATSTAAVWTLVVLGVVLALTALWSLAQPGSVASEWVHGVLGVLLFIAPWVMGYSDLTGASWVSWVGGVLAVVVAATALPAAQTAHRGVAAH</sequence>
<dbReference type="EMBL" id="BAABGT010000123">
    <property type="protein sequence ID" value="GAA4560682.1"/>
    <property type="molecule type" value="Genomic_DNA"/>
</dbReference>
<keyword evidence="4" id="KW-1185">Reference proteome</keyword>
<feature type="domain" description="SPW repeat-containing integral membrane" evidence="2">
    <location>
        <begin position="12"/>
        <end position="106"/>
    </location>
</feature>
<evidence type="ECO:0000256" key="1">
    <source>
        <dbReference type="SAM" id="Phobius"/>
    </source>
</evidence>
<feature type="transmembrane region" description="Helical" evidence="1">
    <location>
        <begin position="90"/>
        <end position="112"/>
    </location>
</feature>
<keyword evidence="1" id="KW-0812">Transmembrane</keyword>
<proteinExistence type="predicted"/>
<feature type="transmembrane region" description="Helical" evidence="1">
    <location>
        <begin position="36"/>
        <end position="54"/>
    </location>
</feature>
<keyword evidence="1" id="KW-0472">Membrane</keyword>
<evidence type="ECO:0000313" key="4">
    <source>
        <dbReference type="Proteomes" id="UP001501598"/>
    </source>
</evidence>
<accession>A0ABP8S619</accession>
<dbReference type="Proteomes" id="UP001501598">
    <property type="component" value="Unassembled WGS sequence"/>
</dbReference>
<keyword evidence="1" id="KW-1133">Transmembrane helix</keyword>
<feature type="transmembrane region" description="Helical" evidence="1">
    <location>
        <begin position="12"/>
        <end position="30"/>
    </location>
</feature>
<dbReference type="Pfam" id="PF03779">
    <property type="entry name" value="SPW"/>
    <property type="match status" value="1"/>
</dbReference>
<comment type="caution">
    <text evidence="3">The sequence shown here is derived from an EMBL/GenBank/DDBJ whole genome shotgun (WGS) entry which is preliminary data.</text>
</comment>